<evidence type="ECO:0000313" key="8">
    <source>
        <dbReference type="Proteomes" id="UP001189429"/>
    </source>
</evidence>
<keyword evidence="4" id="KW-0342">GTP-binding</keyword>
<feature type="compositionally biased region" description="Low complexity" evidence="5">
    <location>
        <begin position="27"/>
        <end position="54"/>
    </location>
</feature>
<keyword evidence="2" id="KW-0547">Nucleotide-binding</keyword>
<dbReference type="InterPro" id="IPR006073">
    <property type="entry name" value="GTP-bd"/>
</dbReference>
<keyword evidence="3" id="KW-0460">Magnesium</keyword>
<dbReference type="PROSITE" id="PS51706">
    <property type="entry name" value="G_ENGB"/>
    <property type="match status" value="1"/>
</dbReference>
<organism evidence="7 8">
    <name type="scientific">Prorocentrum cordatum</name>
    <dbReference type="NCBI Taxonomy" id="2364126"/>
    <lineage>
        <taxon>Eukaryota</taxon>
        <taxon>Sar</taxon>
        <taxon>Alveolata</taxon>
        <taxon>Dinophyceae</taxon>
        <taxon>Prorocentrales</taxon>
        <taxon>Prorocentraceae</taxon>
        <taxon>Prorocentrum</taxon>
    </lineage>
</organism>
<protein>
    <recommendedName>
        <fullName evidence="6">EngB-type G domain-containing protein</fullName>
    </recommendedName>
</protein>
<dbReference type="InterPro" id="IPR030393">
    <property type="entry name" value="G_ENGB_dom"/>
</dbReference>
<sequence length="436" mass="47160">MGQAAQAWSLGPDAALKPEPPRRRHGPPGSTPAAPGLRAASRAHPAAPAGASRASVALRAAGAAALAAGCGLVATPRGAGRRSARSSRRRASVVALRAGAPPQPLPFLGATVRRLRVDKAKGGVTEREEREEVGPPAELAVRRPPRQQGVQRKIEWQFSVESRTRSLFLTQAPEEDTYHPEIALFGLSNVGKSSLINFLCQKKLLSTVSKHAGHTKLLHHFLLKPKGLLPNKKMEKDAWFLVDLPGIGGFEDAKSPLNKKAIWKLDRSVTAYVRHRSTLVNMFFLVDASKPVRANDLQGIKWLTDIGMDLTIVFTKMDKKPERGALSTHPGGPAELMEAELVAMQESPFLASVADMPPMFETSSEKKLGRDKLLDHAMELVHAWKVGRRRHFKQLGGGANAWLPGENDLDGAEGAKARRGKTRVPSGPPPEAMGIR</sequence>
<evidence type="ECO:0000256" key="1">
    <source>
        <dbReference type="ARBA" id="ARBA00022723"/>
    </source>
</evidence>
<keyword evidence="8" id="KW-1185">Reference proteome</keyword>
<dbReference type="PANTHER" id="PTHR11649:SF13">
    <property type="entry name" value="ENGB-TYPE G DOMAIN-CONTAINING PROTEIN"/>
    <property type="match status" value="1"/>
</dbReference>
<feature type="compositionally biased region" description="Pro residues" evidence="5">
    <location>
        <begin position="426"/>
        <end position="436"/>
    </location>
</feature>
<accession>A0ABN9QCV0</accession>
<dbReference type="Gene3D" id="3.40.50.300">
    <property type="entry name" value="P-loop containing nucleotide triphosphate hydrolases"/>
    <property type="match status" value="1"/>
</dbReference>
<dbReference type="EMBL" id="CAUYUJ010003080">
    <property type="protein sequence ID" value="CAK0803749.1"/>
    <property type="molecule type" value="Genomic_DNA"/>
</dbReference>
<dbReference type="CDD" id="cd01876">
    <property type="entry name" value="YihA_EngB"/>
    <property type="match status" value="1"/>
</dbReference>
<evidence type="ECO:0000256" key="2">
    <source>
        <dbReference type="ARBA" id="ARBA00022741"/>
    </source>
</evidence>
<feature type="region of interest" description="Disordered" evidence="5">
    <location>
        <begin position="1"/>
        <end position="54"/>
    </location>
</feature>
<gene>
    <name evidence="7" type="ORF">PCOR1329_LOCUS10810</name>
</gene>
<evidence type="ECO:0000256" key="3">
    <source>
        <dbReference type="ARBA" id="ARBA00022842"/>
    </source>
</evidence>
<dbReference type="Pfam" id="PF01926">
    <property type="entry name" value="MMR_HSR1"/>
    <property type="match status" value="1"/>
</dbReference>
<comment type="caution">
    <text evidence="7">The sequence shown here is derived from an EMBL/GenBank/DDBJ whole genome shotgun (WGS) entry which is preliminary data.</text>
</comment>
<evidence type="ECO:0000256" key="5">
    <source>
        <dbReference type="SAM" id="MobiDB-lite"/>
    </source>
</evidence>
<evidence type="ECO:0000313" key="7">
    <source>
        <dbReference type="EMBL" id="CAK0803749.1"/>
    </source>
</evidence>
<name>A0ABN9QCV0_9DINO</name>
<feature type="domain" description="EngB-type G" evidence="6">
    <location>
        <begin position="178"/>
        <end position="383"/>
    </location>
</feature>
<keyword evidence="1" id="KW-0479">Metal-binding</keyword>
<dbReference type="Proteomes" id="UP001189429">
    <property type="component" value="Unassembled WGS sequence"/>
</dbReference>
<evidence type="ECO:0000259" key="6">
    <source>
        <dbReference type="PROSITE" id="PS51706"/>
    </source>
</evidence>
<dbReference type="SUPFAM" id="SSF52540">
    <property type="entry name" value="P-loop containing nucleoside triphosphate hydrolases"/>
    <property type="match status" value="1"/>
</dbReference>
<dbReference type="InterPro" id="IPR027417">
    <property type="entry name" value="P-loop_NTPase"/>
</dbReference>
<reference evidence="7" key="1">
    <citation type="submission" date="2023-10" db="EMBL/GenBank/DDBJ databases">
        <authorList>
            <person name="Chen Y."/>
            <person name="Shah S."/>
            <person name="Dougan E. K."/>
            <person name="Thang M."/>
            <person name="Chan C."/>
        </authorList>
    </citation>
    <scope>NUCLEOTIDE SEQUENCE [LARGE SCALE GENOMIC DNA]</scope>
</reference>
<dbReference type="PANTHER" id="PTHR11649">
    <property type="entry name" value="MSS1/TRME-RELATED GTP-BINDING PROTEIN"/>
    <property type="match status" value="1"/>
</dbReference>
<evidence type="ECO:0000256" key="4">
    <source>
        <dbReference type="ARBA" id="ARBA00023134"/>
    </source>
</evidence>
<feature type="region of interest" description="Disordered" evidence="5">
    <location>
        <begin position="398"/>
        <end position="436"/>
    </location>
</feature>
<proteinExistence type="predicted"/>